<sequence length="103" mass="10689">MAARQARLPGAVIAVLAVLFCASAFVPAPQTQQVDAQALLRGSAAAAAVSAAPLAAQAADELIDYNYAGEWTPLFIGGYMALTLAYTGVSFISYLILTKLKII</sequence>
<keyword evidence="1" id="KW-0472">Membrane</keyword>
<keyword evidence="1" id="KW-1133">Transmembrane helix</keyword>
<evidence type="ECO:0000256" key="1">
    <source>
        <dbReference type="SAM" id="Phobius"/>
    </source>
</evidence>
<name>Q5ENJ3_KRYTR</name>
<feature type="transmembrane region" description="Helical" evidence="1">
    <location>
        <begin position="6"/>
        <end position="26"/>
    </location>
</feature>
<feature type="transmembrane region" description="Helical" evidence="1">
    <location>
        <begin position="76"/>
        <end position="97"/>
    </location>
</feature>
<evidence type="ECO:0000313" key="2">
    <source>
        <dbReference type="EMBL" id="AAW79400.1"/>
    </source>
</evidence>
<reference evidence="2" key="1">
    <citation type="journal article" date="2005" name="J. Mol. Biol.">
        <title>Complex protein targeting to dinoflagellate plastids.</title>
        <authorList>
            <person name="Patron N.J."/>
            <person name="Waller R.F."/>
            <person name="Archibald J.M."/>
            <person name="Keeling P.J."/>
        </authorList>
    </citation>
    <scope>NUCLEOTIDE SEQUENCE</scope>
</reference>
<keyword evidence="1" id="KW-0812">Transmembrane</keyword>
<accession>Q5ENJ3</accession>
<dbReference type="AlphaFoldDB" id="Q5ENJ3"/>
<dbReference type="EMBL" id="AY826939">
    <property type="protein sequence ID" value="AAW79400.1"/>
    <property type="molecule type" value="mRNA"/>
</dbReference>
<organism evidence="2">
    <name type="scientific">Kryptoperidinium triquetrum</name>
    <name type="common">Dinoflagellate</name>
    <name type="synonym">Heterocapsa triquetra</name>
    <dbReference type="NCBI Taxonomy" id="66468"/>
    <lineage>
        <taxon>Eukaryota</taxon>
        <taxon>Sar</taxon>
        <taxon>Alveolata</taxon>
        <taxon>Dinophyceae</taxon>
        <taxon>Peridiniales</taxon>
        <taxon>Kryptoperidiniaceae</taxon>
        <taxon>Kryptoperidinium</taxon>
    </lineage>
</organism>
<protein>
    <submittedName>
        <fullName evidence="2">Uncharacterized protein</fullName>
    </submittedName>
</protein>
<proteinExistence type="evidence at transcript level"/>